<dbReference type="PANTHER" id="PTHR38340">
    <property type="entry name" value="S-LAYER PROTEIN"/>
    <property type="match status" value="1"/>
</dbReference>
<keyword evidence="2" id="KW-0964">Secreted</keyword>
<dbReference type="PRINTS" id="PR00313">
    <property type="entry name" value="CABNDNGRPT"/>
</dbReference>
<dbReference type="InterPro" id="IPR011049">
    <property type="entry name" value="Serralysin-like_metalloprot_C"/>
</dbReference>
<dbReference type="GO" id="GO:0005576">
    <property type="term" value="C:extracellular region"/>
    <property type="evidence" value="ECO:0007669"/>
    <property type="project" value="UniProtKB-SubCell"/>
</dbReference>
<dbReference type="Gene3D" id="2.150.10.10">
    <property type="entry name" value="Serralysin-like metalloprotease, C-terminal"/>
    <property type="match status" value="6"/>
</dbReference>
<accession>A0A952FIR9</accession>
<dbReference type="InterPro" id="IPR001343">
    <property type="entry name" value="Hemolysn_Ca-bd"/>
</dbReference>
<comment type="caution">
    <text evidence="3">The sequence shown here is derived from an EMBL/GenBank/DDBJ whole genome shotgun (WGS) entry which is preliminary data.</text>
</comment>
<dbReference type="GO" id="GO:0005509">
    <property type="term" value="F:calcium ion binding"/>
    <property type="evidence" value="ECO:0007669"/>
    <property type="project" value="InterPro"/>
</dbReference>
<dbReference type="InterPro" id="IPR018511">
    <property type="entry name" value="Hemolysin-typ_Ca-bd_CS"/>
</dbReference>
<protein>
    <submittedName>
        <fullName evidence="3">Calcium-binding protein</fullName>
    </submittedName>
</protein>
<reference evidence="3" key="1">
    <citation type="submission" date="2020-06" db="EMBL/GenBank/DDBJ databases">
        <title>Stable isotope informed genome-resolved metagenomics uncovers potential trophic interactions in rhizosphere soil.</title>
        <authorList>
            <person name="Starr E.P."/>
            <person name="Shi S."/>
            <person name="Blazewicz S.J."/>
            <person name="Koch B.J."/>
            <person name="Probst A.J."/>
            <person name="Hungate B.A."/>
            <person name="Pett-Ridge J."/>
            <person name="Firestone M.K."/>
            <person name="Banfield J.F."/>
        </authorList>
    </citation>
    <scope>NUCLEOTIDE SEQUENCE</scope>
    <source>
        <strain evidence="3">YM_69_17</strain>
    </source>
</reference>
<dbReference type="PANTHER" id="PTHR38340:SF1">
    <property type="entry name" value="S-LAYER PROTEIN"/>
    <property type="match status" value="1"/>
</dbReference>
<evidence type="ECO:0000313" key="4">
    <source>
        <dbReference type="Proteomes" id="UP000700706"/>
    </source>
</evidence>
<dbReference type="PROSITE" id="PS00330">
    <property type="entry name" value="HEMOLYSIN_CALCIUM"/>
    <property type="match status" value="2"/>
</dbReference>
<dbReference type="EMBL" id="JAEKLZ010000161">
    <property type="protein sequence ID" value="MBW8725126.1"/>
    <property type="molecule type" value="Genomic_DNA"/>
</dbReference>
<dbReference type="SUPFAM" id="SSF51120">
    <property type="entry name" value="beta-Roll"/>
    <property type="match status" value="6"/>
</dbReference>
<evidence type="ECO:0000256" key="1">
    <source>
        <dbReference type="ARBA" id="ARBA00004613"/>
    </source>
</evidence>
<dbReference type="Proteomes" id="UP000700706">
    <property type="component" value="Unassembled WGS sequence"/>
</dbReference>
<dbReference type="InterPro" id="IPR050557">
    <property type="entry name" value="RTX_toxin/Mannuronan_C5-epim"/>
</dbReference>
<dbReference type="AlphaFoldDB" id="A0A952FIR9"/>
<evidence type="ECO:0000313" key="3">
    <source>
        <dbReference type="EMBL" id="MBW8725126.1"/>
    </source>
</evidence>
<evidence type="ECO:0000256" key="2">
    <source>
        <dbReference type="ARBA" id="ARBA00022525"/>
    </source>
</evidence>
<organism evidence="3 4">
    <name type="scientific">Inquilinus limosus</name>
    <dbReference type="NCBI Taxonomy" id="171674"/>
    <lineage>
        <taxon>Bacteria</taxon>
        <taxon>Pseudomonadati</taxon>
        <taxon>Pseudomonadota</taxon>
        <taxon>Alphaproteobacteria</taxon>
        <taxon>Rhodospirillales</taxon>
        <taxon>Rhodospirillaceae</taxon>
        <taxon>Inquilinus</taxon>
    </lineage>
</organism>
<gene>
    <name evidence="3" type="ORF">JF625_08250</name>
</gene>
<comment type="subcellular location">
    <subcellularLocation>
        <location evidence="1">Secreted</location>
    </subcellularLocation>
</comment>
<name>A0A952FIR9_9PROT</name>
<dbReference type="Pfam" id="PF00353">
    <property type="entry name" value="HemolysinCabind"/>
    <property type="match status" value="12"/>
</dbReference>
<sequence length="890" mass="88183">MAIINGTSGADNLVGTSAADTINGFDGNDIINAGTRPTVAGSGIDVVDGGAGFDTLVVNCSGETQSVQLFTGGSPTFQVRSTTGNFYVDAYNMEAVNFTGGSGNDSIDTGERSGAVNGGAGIDHWLADLGGLFTGVTFILGTTTSIAAAGLSSILSIERITLTTGAGNDTITGGSQADTISTGDGSDTIDAKTRQTLAGSGTDVVDGGLDTDTLIVNAAAETQGVQLFTGGSPTFQVRSTSNNFYVDAYNMEVIKFTGGSGADTIQTGTRGGTIDGGAGIDSWQADLSGLVSGVAFQLGTTTSIAAAGLTSILNLERMNLTTGSGNDNVIGGTQADIISTGNGNDTINARSRPTVAGSGTDVVDGGAGSDTLVVYCATETLGVQLFTGGSPTFQLRSTSNNFHVDAYNMETVQFTGGAGADFIQTGTLGGTVNGGGGIDQWEADLSALVSGVTFTLGTTTSIAAAGLTSILGLDRITLTTGAGDDTITGGSQADIIKTGGGNDAIDAKTRPTLAGSGTDVVDGGAGSDTLIVNASADTLGMQLFTGGSPTFQVRSTSGNFYVDAYNMEVIKFTGGSGADSIQTGTRGGTVDGGAGIDHWQADLAGLVTGVAFTLGTTTSIAAAGLTSILNLERLTLTTGSGNDAIIGGAQADSITTGAGNDSIDARTRPTAAGSGVDVVDGGAGSDMLIVNASAETQAVQLFAGGSPSFQVRSATGNFYVDAYNMESVTFHGSSAGDTITGNTGADILNGRAGADVLDGGVGDDKIDGGTEGDSIRGGRGADTLTGGFGADTLLYGAVLDSWVAGAKIDTVTDFVSGFDKFDLSAIDANNIGADGNQTFTFIGAAAFTGARGQLRAVAGVVEADVTGDGVADFRVVLSNGVAAVAADFVL</sequence>
<proteinExistence type="predicted"/>